<organism evidence="2 3">
    <name type="scientific">Citroniella saccharovorans</name>
    <dbReference type="NCBI Taxonomy" id="2053367"/>
    <lineage>
        <taxon>Bacteria</taxon>
        <taxon>Bacillati</taxon>
        <taxon>Bacillota</taxon>
        <taxon>Tissierellia</taxon>
        <taxon>Tissierellales</taxon>
        <taxon>Peptoniphilaceae</taxon>
        <taxon>Citroniella</taxon>
    </lineage>
</organism>
<gene>
    <name evidence="2" type="ORF">VLK81_06495</name>
</gene>
<comment type="caution">
    <text evidence="2">The sequence shown here is derived from an EMBL/GenBank/DDBJ whole genome shotgun (WGS) entry which is preliminary data.</text>
</comment>
<feature type="coiled-coil region" evidence="1">
    <location>
        <begin position="101"/>
        <end position="158"/>
    </location>
</feature>
<dbReference type="EMBL" id="JAYKOT010000003">
    <property type="protein sequence ID" value="MEB3429662.1"/>
    <property type="molecule type" value="Genomic_DNA"/>
</dbReference>
<keyword evidence="3" id="KW-1185">Reference proteome</keyword>
<proteinExistence type="predicted"/>
<evidence type="ECO:0000313" key="3">
    <source>
        <dbReference type="Proteomes" id="UP001357733"/>
    </source>
</evidence>
<accession>A0AAW9MYE8</accession>
<dbReference type="Gene3D" id="1.20.5.620">
    <property type="entry name" value="F1F0 ATP synthase subunit B, membrane domain"/>
    <property type="match status" value="1"/>
</dbReference>
<dbReference type="RefSeq" id="WP_324619840.1">
    <property type="nucleotide sequence ID" value="NZ_JAYKOT010000003.1"/>
</dbReference>
<name>A0AAW9MYE8_9FIRM</name>
<evidence type="ECO:0000313" key="2">
    <source>
        <dbReference type="EMBL" id="MEB3429662.1"/>
    </source>
</evidence>
<sequence>MDITHLIEEIEDLVEDSNSVPFSKKVMVDPDELYDILHEIRSNLPEEIKQAQWVTDEKDRILSEAQREADAMITEAHKEADKIIEEARIKFDNSVNEHDVVVEAKSRAEQLQAKAEQSARAMKMQSITYVDDLLSQTQERLKSVVNMLEDNREELRKN</sequence>
<protein>
    <submittedName>
        <fullName evidence="2">ATPase</fullName>
    </submittedName>
</protein>
<reference evidence="2 3" key="1">
    <citation type="submission" date="2024-01" db="EMBL/GenBank/DDBJ databases">
        <title>Complete genome sequence of Citroniella saccharovorans strain M6.X9, isolated from human fecal sample.</title>
        <authorList>
            <person name="Cheng G."/>
            <person name="Westerholm M."/>
            <person name="Schnurer A."/>
        </authorList>
    </citation>
    <scope>NUCLEOTIDE SEQUENCE [LARGE SCALE GENOMIC DNA]</scope>
    <source>
        <strain evidence="2 3">DSM 29873</strain>
    </source>
</reference>
<dbReference type="AlphaFoldDB" id="A0AAW9MYE8"/>
<evidence type="ECO:0000256" key="1">
    <source>
        <dbReference type="SAM" id="Coils"/>
    </source>
</evidence>
<dbReference type="Proteomes" id="UP001357733">
    <property type="component" value="Unassembled WGS sequence"/>
</dbReference>
<keyword evidence="1" id="KW-0175">Coiled coil</keyword>